<evidence type="ECO:0000313" key="5">
    <source>
        <dbReference type="Proteomes" id="UP000030686"/>
    </source>
</evidence>
<dbReference type="GO" id="GO:0044539">
    <property type="term" value="P:long-chain fatty acid import into cell"/>
    <property type="evidence" value="ECO:0007669"/>
    <property type="project" value="TreeGrafter"/>
</dbReference>
<dbReference type="SUPFAM" id="SSF56801">
    <property type="entry name" value="Acetyl-CoA synthetase-like"/>
    <property type="match status" value="1"/>
</dbReference>
<evidence type="ECO:0000256" key="1">
    <source>
        <dbReference type="ARBA" id="ARBA00006432"/>
    </source>
</evidence>
<dbReference type="OMA" id="LRIMDSM"/>
<dbReference type="Gene3D" id="3.30.300.30">
    <property type="match status" value="1"/>
</dbReference>
<dbReference type="InterPro" id="IPR025110">
    <property type="entry name" value="AMP-bd_C"/>
</dbReference>
<accession>W6QN19</accession>
<dbReference type="STRING" id="1365484.W6QN19"/>
<dbReference type="GO" id="GO:0004467">
    <property type="term" value="F:long-chain fatty acid-CoA ligase activity"/>
    <property type="evidence" value="ECO:0007669"/>
    <property type="project" value="TreeGrafter"/>
</dbReference>
<dbReference type="EMBL" id="HG792020">
    <property type="protein sequence ID" value="CDM37346.1"/>
    <property type="molecule type" value="Genomic_DNA"/>
</dbReference>
<dbReference type="PANTHER" id="PTHR43107">
    <property type="entry name" value="LONG-CHAIN FATTY ACID TRANSPORT PROTEIN"/>
    <property type="match status" value="1"/>
</dbReference>
<sequence length="302" mass="34094">MGVSVAIAPKFSVSRFWTDARDLESTIFIYVRETAHYLLVPPPSPQDRNHKVRCMYGNGLRPDIRERFRVAEVGEFFKRSFHVWNFWSPRFDHAGYTIIVNVPGEKAFQGYWRNDEATNKKFLRDAFKKGISIIDLEMLCVGRVMAVGTSSTDLGIPSAGRARTSTAEVSEVLGHFPGITEANVYGVRLPNYEGRAGCAAIQISPDARQTFDNTALPRFVRSKLPKYAIPLFLRIVENPTHIHNHKQNKVPLRDESVGIALLGTKAPEGKDDHFLWIAPGDKSYSPYGQREWEQLSTGSIRL</sequence>
<evidence type="ECO:0000256" key="2">
    <source>
        <dbReference type="ARBA" id="ARBA00022598"/>
    </source>
</evidence>
<proteinExistence type="inferred from homology"/>
<keyword evidence="5" id="KW-1185">Reference proteome</keyword>
<dbReference type="GO" id="GO:0009898">
    <property type="term" value="C:cytoplasmic side of plasma membrane"/>
    <property type="evidence" value="ECO:0007669"/>
    <property type="project" value="TreeGrafter"/>
</dbReference>
<dbReference type="Proteomes" id="UP000030686">
    <property type="component" value="Unassembled WGS sequence"/>
</dbReference>
<dbReference type="InterPro" id="IPR042099">
    <property type="entry name" value="ANL_N_sf"/>
</dbReference>
<comment type="similarity">
    <text evidence="1">Belongs to the ATP-dependent AMP-binding enzyme family.</text>
</comment>
<dbReference type="AlphaFoldDB" id="W6QN19"/>
<name>W6QN19_PENRF</name>
<evidence type="ECO:0000313" key="4">
    <source>
        <dbReference type="EMBL" id="CDM37346.1"/>
    </source>
</evidence>
<dbReference type="PANTHER" id="PTHR43107:SF6">
    <property type="entry name" value="ACYL-COA SYNTHETASE FAMILY PROTEIN (CEFD1), PUTATIVE (AFU_ORTHOLOGUE AFUA_6G03630)-RELATED"/>
    <property type="match status" value="1"/>
</dbReference>
<dbReference type="GO" id="GO:0005811">
    <property type="term" value="C:lipid droplet"/>
    <property type="evidence" value="ECO:0007669"/>
    <property type="project" value="TreeGrafter"/>
</dbReference>
<gene>
    <name evidence="4" type="ORF">PROQFM164_S06g000307</name>
</gene>
<dbReference type="GO" id="GO:0005324">
    <property type="term" value="F:long-chain fatty acid transmembrane transporter activity"/>
    <property type="evidence" value="ECO:0007669"/>
    <property type="project" value="TreeGrafter"/>
</dbReference>
<evidence type="ECO:0000259" key="3">
    <source>
        <dbReference type="Pfam" id="PF13193"/>
    </source>
</evidence>
<feature type="domain" description="AMP-binding enzyme C-terminal" evidence="3">
    <location>
        <begin position="168"/>
        <end position="237"/>
    </location>
</feature>
<keyword evidence="2" id="KW-0436">Ligase</keyword>
<dbReference type="OrthoDB" id="196650at2759"/>
<protein>
    <recommendedName>
        <fullName evidence="3">AMP-binding enzyme C-terminal domain-containing protein</fullName>
    </recommendedName>
</protein>
<organism evidence="4 5">
    <name type="scientific">Penicillium roqueforti (strain FM164)</name>
    <dbReference type="NCBI Taxonomy" id="1365484"/>
    <lineage>
        <taxon>Eukaryota</taxon>
        <taxon>Fungi</taxon>
        <taxon>Dikarya</taxon>
        <taxon>Ascomycota</taxon>
        <taxon>Pezizomycotina</taxon>
        <taxon>Eurotiomycetes</taxon>
        <taxon>Eurotiomycetidae</taxon>
        <taxon>Eurotiales</taxon>
        <taxon>Aspergillaceae</taxon>
        <taxon>Penicillium</taxon>
    </lineage>
</organism>
<dbReference type="GO" id="GO:0005777">
    <property type="term" value="C:peroxisome"/>
    <property type="evidence" value="ECO:0007669"/>
    <property type="project" value="TreeGrafter"/>
</dbReference>
<dbReference type="InterPro" id="IPR045851">
    <property type="entry name" value="AMP-bd_C_sf"/>
</dbReference>
<dbReference type="Pfam" id="PF13193">
    <property type="entry name" value="AMP-binding_C"/>
    <property type="match status" value="1"/>
</dbReference>
<reference evidence="4" key="1">
    <citation type="journal article" date="2014" name="Nat. Commun.">
        <title>Multiple recent horizontal transfers of a large genomic region in cheese making fungi.</title>
        <authorList>
            <person name="Cheeseman K."/>
            <person name="Ropars J."/>
            <person name="Renault P."/>
            <person name="Dupont J."/>
            <person name="Gouzy J."/>
            <person name="Branca A."/>
            <person name="Abraham A.L."/>
            <person name="Ceppi M."/>
            <person name="Conseiller E."/>
            <person name="Debuchy R."/>
            <person name="Malagnac F."/>
            <person name="Goarin A."/>
            <person name="Silar P."/>
            <person name="Lacoste S."/>
            <person name="Sallet E."/>
            <person name="Bensimon A."/>
            <person name="Giraud T."/>
            <person name="Brygoo Y."/>
        </authorList>
    </citation>
    <scope>NUCLEOTIDE SEQUENCE [LARGE SCALE GENOMIC DNA]</scope>
    <source>
        <strain evidence="4">FM164</strain>
    </source>
</reference>
<dbReference type="Gene3D" id="3.40.50.12780">
    <property type="entry name" value="N-terminal domain of ligase-like"/>
    <property type="match status" value="1"/>
</dbReference>